<keyword evidence="1" id="KW-0472">Membrane</keyword>
<dbReference type="Proteomes" id="UP000029538">
    <property type="component" value="Unassembled WGS sequence"/>
</dbReference>
<evidence type="ECO:0000313" key="3">
    <source>
        <dbReference type="Proteomes" id="UP000029538"/>
    </source>
</evidence>
<feature type="transmembrane region" description="Helical" evidence="1">
    <location>
        <begin position="12"/>
        <end position="31"/>
    </location>
</feature>
<comment type="caution">
    <text evidence="2">The sequence shown here is derived from an EMBL/GenBank/DDBJ whole genome shotgun (WGS) entry which is preliminary data.</text>
</comment>
<organism evidence="2 3">
    <name type="scientific">Prevotella disiens DNF00882</name>
    <dbReference type="NCBI Taxonomy" id="1401075"/>
    <lineage>
        <taxon>Bacteria</taxon>
        <taxon>Pseudomonadati</taxon>
        <taxon>Bacteroidota</taxon>
        <taxon>Bacteroidia</taxon>
        <taxon>Bacteroidales</taxon>
        <taxon>Prevotellaceae</taxon>
        <taxon>Prevotella</taxon>
    </lineage>
</organism>
<gene>
    <name evidence="2" type="ORF">HMPREF0654_09355</name>
</gene>
<keyword evidence="1" id="KW-1133">Transmembrane helix</keyword>
<evidence type="ECO:0000256" key="1">
    <source>
        <dbReference type="SAM" id="Phobius"/>
    </source>
</evidence>
<evidence type="ECO:0000313" key="2">
    <source>
        <dbReference type="EMBL" id="KGF48410.1"/>
    </source>
</evidence>
<dbReference type="RefSeq" id="WP_004356913.1">
    <property type="nucleotide sequence ID" value="NZ_JRNR01000098.1"/>
</dbReference>
<keyword evidence="1" id="KW-0812">Transmembrane</keyword>
<reference evidence="2 3" key="1">
    <citation type="submission" date="2014-07" db="EMBL/GenBank/DDBJ databases">
        <authorList>
            <person name="McCorrison J."/>
            <person name="Sanka R."/>
            <person name="Torralba M."/>
            <person name="Gillis M."/>
            <person name="Haft D.H."/>
            <person name="Methe B."/>
            <person name="Sutton G."/>
            <person name="Nelson K.E."/>
        </authorList>
    </citation>
    <scope>NUCLEOTIDE SEQUENCE [LARGE SCALE GENOMIC DNA]</scope>
    <source>
        <strain evidence="2 3">DNF00882</strain>
    </source>
</reference>
<proteinExistence type="predicted"/>
<dbReference type="AlphaFoldDB" id="A0A096ANQ3"/>
<protein>
    <submittedName>
        <fullName evidence="2">Uncharacterized protein</fullName>
    </submittedName>
</protein>
<feature type="transmembrane region" description="Helical" evidence="1">
    <location>
        <begin position="37"/>
        <end position="60"/>
    </location>
</feature>
<accession>A0A096ANQ3</accession>
<dbReference type="GeneID" id="91083062"/>
<name>A0A096ANQ3_9BACT</name>
<dbReference type="EMBL" id="JRNR01000098">
    <property type="protein sequence ID" value="KGF48410.1"/>
    <property type="molecule type" value="Genomic_DNA"/>
</dbReference>
<sequence>MMKLKPTQKRIIFDAIGYYIVYCLIQILFELPQDAPILYGEILLKAIPASILFALVMAWFRKHDPK</sequence>